<evidence type="ECO:0000256" key="1">
    <source>
        <dbReference type="SAM" id="SignalP"/>
    </source>
</evidence>
<gene>
    <name evidence="2" type="ORF">EJ913_10690</name>
</gene>
<evidence type="ECO:0000313" key="3">
    <source>
        <dbReference type="Proteomes" id="UP000280346"/>
    </source>
</evidence>
<name>A0A3S0WZL8_9PROT</name>
<evidence type="ECO:0000313" key="2">
    <source>
        <dbReference type="EMBL" id="RUQ72036.1"/>
    </source>
</evidence>
<dbReference type="OrthoDB" id="9989543at2"/>
<organism evidence="2 3">
    <name type="scientific">Azospirillum doebereinerae</name>
    <dbReference type="NCBI Taxonomy" id="92933"/>
    <lineage>
        <taxon>Bacteria</taxon>
        <taxon>Pseudomonadati</taxon>
        <taxon>Pseudomonadota</taxon>
        <taxon>Alphaproteobacteria</taxon>
        <taxon>Rhodospirillales</taxon>
        <taxon>Azospirillaceae</taxon>
        <taxon>Azospirillum</taxon>
    </lineage>
</organism>
<dbReference type="AlphaFoldDB" id="A0A3S0WZL8"/>
<protein>
    <recommendedName>
        <fullName evidence="4">Ig-like domain-containing protein</fullName>
    </recommendedName>
</protein>
<keyword evidence="1" id="KW-0732">Signal</keyword>
<keyword evidence="3" id="KW-1185">Reference proteome</keyword>
<accession>A0A3S0WZL8</accession>
<comment type="caution">
    <text evidence="2">The sequence shown here is derived from an EMBL/GenBank/DDBJ whole genome shotgun (WGS) entry which is preliminary data.</text>
</comment>
<sequence>MNGKILALLGASILATLSGTASAQSILTATAKNTTPVTTTFSSPSGCQGTNTFGSLLSNQSQTSNIISPFSTSNGCSIRYTRADNSRYCNWVLSRTRSSLTGPWNYPTVTTTKSSTGVTCTSSITSVDASGNWSVSLTIAP</sequence>
<dbReference type="RefSeq" id="WP_126997596.1">
    <property type="nucleotide sequence ID" value="NZ_CP173192.1"/>
</dbReference>
<feature type="signal peptide" evidence="1">
    <location>
        <begin position="1"/>
        <end position="23"/>
    </location>
</feature>
<dbReference type="EMBL" id="RZIJ01000007">
    <property type="protein sequence ID" value="RUQ72036.1"/>
    <property type="molecule type" value="Genomic_DNA"/>
</dbReference>
<proteinExistence type="predicted"/>
<evidence type="ECO:0008006" key="4">
    <source>
        <dbReference type="Google" id="ProtNLM"/>
    </source>
</evidence>
<reference evidence="2 3" key="1">
    <citation type="submission" date="2018-12" db="EMBL/GenBank/DDBJ databases">
        <authorList>
            <person name="Yang Y."/>
        </authorList>
    </citation>
    <scope>NUCLEOTIDE SEQUENCE [LARGE SCALE GENOMIC DNA]</scope>
    <source>
        <strain evidence="2 3">GSF71</strain>
    </source>
</reference>
<dbReference type="Proteomes" id="UP000280346">
    <property type="component" value="Unassembled WGS sequence"/>
</dbReference>
<feature type="chain" id="PRO_5018566203" description="Ig-like domain-containing protein" evidence="1">
    <location>
        <begin position="24"/>
        <end position="141"/>
    </location>
</feature>